<organism evidence="2 3">
    <name type="scientific">Nocardioides islandensis</name>
    <dbReference type="NCBI Taxonomy" id="433663"/>
    <lineage>
        <taxon>Bacteria</taxon>
        <taxon>Bacillati</taxon>
        <taxon>Actinomycetota</taxon>
        <taxon>Actinomycetes</taxon>
        <taxon>Propionibacteriales</taxon>
        <taxon>Nocardioidaceae</taxon>
        <taxon>Nocardioides</taxon>
    </lineage>
</organism>
<dbReference type="PANTHER" id="PTHR43591:SF24">
    <property type="entry name" value="2-METHOXY-6-POLYPRENYL-1,4-BENZOQUINOL METHYLASE, MITOCHONDRIAL"/>
    <property type="match status" value="1"/>
</dbReference>
<dbReference type="SUPFAM" id="SSF53335">
    <property type="entry name" value="S-adenosyl-L-methionine-dependent methyltransferases"/>
    <property type="match status" value="1"/>
</dbReference>
<evidence type="ECO:0000313" key="2">
    <source>
        <dbReference type="EMBL" id="MBF4764298.1"/>
    </source>
</evidence>
<proteinExistence type="predicted"/>
<evidence type="ECO:0000313" key="3">
    <source>
        <dbReference type="Proteomes" id="UP000640489"/>
    </source>
</evidence>
<dbReference type="InterPro" id="IPR029063">
    <property type="entry name" value="SAM-dependent_MTases_sf"/>
</dbReference>
<evidence type="ECO:0000259" key="1">
    <source>
        <dbReference type="Pfam" id="PF08241"/>
    </source>
</evidence>
<name>A0A930VD57_9ACTN</name>
<keyword evidence="2" id="KW-0808">Transferase</keyword>
<feature type="domain" description="Methyltransferase type 11" evidence="1">
    <location>
        <begin position="52"/>
        <end position="142"/>
    </location>
</feature>
<gene>
    <name evidence="2" type="ORF">ISU07_14280</name>
</gene>
<dbReference type="CDD" id="cd02440">
    <property type="entry name" value="AdoMet_MTases"/>
    <property type="match status" value="1"/>
</dbReference>
<reference evidence="2" key="1">
    <citation type="submission" date="2020-11" db="EMBL/GenBank/DDBJ databases">
        <title>Nocardioides sp. nov., isolated from Soil of Cynanchum wilfordii Hemsley rhizosphere.</title>
        <authorList>
            <person name="Lee J.-S."/>
            <person name="Suh M.K."/>
            <person name="Kim J.-S."/>
        </authorList>
    </citation>
    <scope>NUCLEOTIDE SEQUENCE</scope>
    <source>
        <strain evidence="2">KCTC 19275</strain>
    </source>
</reference>
<dbReference type="RefSeq" id="WP_194707473.1">
    <property type="nucleotide sequence ID" value="NZ_JADKPN010000008.1"/>
</dbReference>
<dbReference type="AlphaFoldDB" id="A0A930VD57"/>
<dbReference type="Proteomes" id="UP000640489">
    <property type="component" value="Unassembled WGS sequence"/>
</dbReference>
<accession>A0A930VD57</accession>
<sequence length="234" mass="25964">MRIDDPAHVRAQYLTEEHLETRRSVWHPTADGRDPATEALAAIVAENPLRVLEVGPGTGMFAVRLAAALPHASLTTIDQSERFVEMTRARGIDSRVGDAQDLPYADESFDAVAAMWMLYHVPDVDRAIAEVRRVLRPGGLFVAVTNGDGHVAELRVEAGGEPVVTAFSSQNGEEQLRRHFAEVERIDLVPQAIFLDSEAALAYLRSSDEPVEWRLEEFTEPRAYDGEATIFLCR</sequence>
<dbReference type="InterPro" id="IPR013216">
    <property type="entry name" value="Methyltransf_11"/>
</dbReference>
<dbReference type="Pfam" id="PF08241">
    <property type="entry name" value="Methyltransf_11"/>
    <property type="match status" value="1"/>
</dbReference>
<keyword evidence="3" id="KW-1185">Reference proteome</keyword>
<keyword evidence="2" id="KW-0489">Methyltransferase</keyword>
<comment type="caution">
    <text evidence="2">The sequence shown here is derived from an EMBL/GenBank/DDBJ whole genome shotgun (WGS) entry which is preliminary data.</text>
</comment>
<dbReference type="GO" id="GO:0008757">
    <property type="term" value="F:S-adenosylmethionine-dependent methyltransferase activity"/>
    <property type="evidence" value="ECO:0007669"/>
    <property type="project" value="InterPro"/>
</dbReference>
<dbReference type="PANTHER" id="PTHR43591">
    <property type="entry name" value="METHYLTRANSFERASE"/>
    <property type="match status" value="1"/>
</dbReference>
<dbReference type="EMBL" id="JADKPN010000008">
    <property type="protein sequence ID" value="MBF4764298.1"/>
    <property type="molecule type" value="Genomic_DNA"/>
</dbReference>
<dbReference type="GO" id="GO:0032259">
    <property type="term" value="P:methylation"/>
    <property type="evidence" value="ECO:0007669"/>
    <property type="project" value="UniProtKB-KW"/>
</dbReference>
<dbReference type="Gene3D" id="3.40.50.150">
    <property type="entry name" value="Vaccinia Virus protein VP39"/>
    <property type="match status" value="1"/>
</dbReference>
<protein>
    <submittedName>
        <fullName evidence="2">Class I SAM-dependent methyltransferase</fullName>
    </submittedName>
</protein>